<comment type="caution">
    <text evidence="9">The sequence shown here is derived from an EMBL/GenBank/DDBJ whole genome shotgun (WGS) entry which is preliminary data.</text>
</comment>
<dbReference type="InterPro" id="IPR039425">
    <property type="entry name" value="RNA_pol_sigma-70-like"/>
</dbReference>
<dbReference type="InterPro" id="IPR013249">
    <property type="entry name" value="RNA_pol_sigma70_r4_t2"/>
</dbReference>
<keyword evidence="2" id="KW-0805">Transcription regulation</keyword>
<feature type="transmembrane region" description="Helical" evidence="6">
    <location>
        <begin position="194"/>
        <end position="211"/>
    </location>
</feature>
<dbReference type="Gene3D" id="1.10.10.10">
    <property type="entry name" value="Winged helix-like DNA-binding domain superfamily/Winged helix DNA-binding domain"/>
    <property type="match status" value="1"/>
</dbReference>
<evidence type="ECO:0000259" key="7">
    <source>
        <dbReference type="Pfam" id="PF04542"/>
    </source>
</evidence>
<evidence type="ECO:0000256" key="1">
    <source>
        <dbReference type="ARBA" id="ARBA00010641"/>
    </source>
</evidence>
<evidence type="ECO:0000256" key="5">
    <source>
        <dbReference type="SAM" id="Coils"/>
    </source>
</evidence>
<keyword evidence="6" id="KW-0812">Transmembrane</keyword>
<dbReference type="Proteomes" id="UP000318815">
    <property type="component" value="Unassembled WGS sequence"/>
</dbReference>
<dbReference type="NCBIfam" id="TIGR02985">
    <property type="entry name" value="Sig70_bacteroi1"/>
    <property type="match status" value="1"/>
</dbReference>
<dbReference type="InterPro" id="IPR014327">
    <property type="entry name" value="RNA_pol_sigma70_bacteroid"/>
</dbReference>
<sequence length="213" mass="25225">MHEQWTDRQRYEQLFRDHYQPLCLFAYSYLKDMEAAKDVVQDFFFRCWGKRDTLPTPDSFEKYAFRAIRNGVINYQNSAATRTKHNVQSAAPDAYDPQREEAILQKEDELKAALLLAVQRLPEQRRKIFLLSNGEGYKYSEIAEQLNISLNTVKTQLRKAYETLRQERERLEKLLISLVIFKILYTSLFFKKKLWRAVTLFYTSPVIIVVAHG</sequence>
<keyword evidence="10" id="KW-1185">Reference proteome</keyword>
<dbReference type="InterPro" id="IPR013324">
    <property type="entry name" value="RNA_pol_sigma_r3/r4-like"/>
</dbReference>
<dbReference type="NCBIfam" id="TIGR02937">
    <property type="entry name" value="sigma70-ECF"/>
    <property type="match status" value="1"/>
</dbReference>
<dbReference type="InterPro" id="IPR036388">
    <property type="entry name" value="WH-like_DNA-bd_sf"/>
</dbReference>
<reference evidence="9 10" key="1">
    <citation type="submission" date="2019-08" db="EMBL/GenBank/DDBJ databases">
        <title>Whole genome sequencing of chitin degrading bacteria Chitinophaga pinensis YS16.</title>
        <authorList>
            <person name="Singh R.P."/>
            <person name="Manchanda G."/>
            <person name="Maurya I.K."/>
            <person name="Joshi N.K."/>
            <person name="Srivastava A.K."/>
        </authorList>
    </citation>
    <scope>NUCLEOTIDE SEQUENCE [LARGE SCALE GENOMIC DNA]</scope>
    <source>
        <strain evidence="9 10">YS-16</strain>
    </source>
</reference>
<evidence type="ECO:0000313" key="10">
    <source>
        <dbReference type="Proteomes" id="UP000318815"/>
    </source>
</evidence>
<dbReference type="AlphaFoldDB" id="A0A5C6LVT6"/>
<dbReference type="CDD" id="cd06171">
    <property type="entry name" value="Sigma70_r4"/>
    <property type="match status" value="1"/>
</dbReference>
<evidence type="ECO:0000256" key="6">
    <source>
        <dbReference type="SAM" id="Phobius"/>
    </source>
</evidence>
<feature type="coiled-coil region" evidence="5">
    <location>
        <begin position="150"/>
        <end position="177"/>
    </location>
</feature>
<accession>A0A5C6LVT6</accession>
<evidence type="ECO:0000256" key="4">
    <source>
        <dbReference type="ARBA" id="ARBA00023163"/>
    </source>
</evidence>
<evidence type="ECO:0000259" key="8">
    <source>
        <dbReference type="Pfam" id="PF08281"/>
    </source>
</evidence>
<organism evidence="9 10">
    <name type="scientific">Chitinophaga pinensis</name>
    <dbReference type="NCBI Taxonomy" id="79329"/>
    <lineage>
        <taxon>Bacteria</taxon>
        <taxon>Pseudomonadati</taxon>
        <taxon>Bacteroidota</taxon>
        <taxon>Chitinophagia</taxon>
        <taxon>Chitinophagales</taxon>
        <taxon>Chitinophagaceae</taxon>
        <taxon>Chitinophaga</taxon>
    </lineage>
</organism>
<evidence type="ECO:0000313" key="9">
    <source>
        <dbReference type="EMBL" id="TWV99818.1"/>
    </source>
</evidence>
<dbReference type="EMBL" id="VOHS01000012">
    <property type="protein sequence ID" value="TWV99818.1"/>
    <property type="molecule type" value="Genomic_DNA"/>
</dbReference>
<dbReference type="Pfam" id="PF08281">
    <property type="entry name" value="Sigma70_r4_2"/>
    <property type="match status" value="1"/>
</dbReference>
<keyword evidence="6" id="KW-1133">Transmembrane helix</keyword>
<dbReference type="PANTHER" id="PTHR43133:SF46">
    <property type="entry name" value="RNA POLYMERASE SIGMA-70 FACTOR ECF SUBFAMILY"/>
    <property type="match status" value="1"/>
</dbReference>
<dbReference type="GO" id="GO:0006352">
    <property type="term" value="P:DNA-templated transcription initiation"/>
    <property type="evidence" value="ECO:0007669"/>
    <property type="project" value="InterPro"/>
</dbReference>
<dbReference type="RefSeq" id="WP_146305701.1">
    <property type="nucleotide sequence ID" value="NZ_VOHS01000012.1"/>
</dbReference>
<feature type="domain" description="RNA polymerase sigma factor 70 region 4 type 2" evidence="8">
    <location>
        <begin position="113"/>
        <end position="164"/>
    </location>
</feature>
<dbReference type="InterPro" id="IPR013325">
    <property type="entry name" value="RNA_pol_sigma_r2"/>
</dbReference>
<gene>
    <name evidence="9" type="ORF">FEF09_14025</name>
</gene>
<dbReference type="GO" id="GO:0016987">
    <property type="term" value="F:sigma factor activity"/>
    <property type="evidence" value="ECO:0007669"/>
    <property type="project" value="UniProtKB-KW"/>
</dbReference>
<comment type="similarity">
    <text evidence="1">Belongs to the sigma-70 factor family. ECF subfamily.</text>
</comment>
<evidence type="ECO:0000256" key="3">
    <source>
        <dbReference type="ARBA" id="ARBA00023082"/>
    </source>
</evidence>
<dbReference type="Gene3D" id="1.10.1740.10">
    <property type="match status" value="1"/>
</dbReference>
<dbReference type="PANTHER" id="PTHR43133">
    <property type="entry name" value="RNA POLYMERASE ECF-TYPE SIGMA FACTO"/>
    <property type="match status" value="1"/>
</dbReference>
<feature type="domain" description="RNA polymerase sigma-70 region 2" evidence="7">
    <location>
        <begin position="14"/>
        <end position="77"/>
    </location>
</feature>
<dbReference type="Pfam" id="PF04542">
    <property type="entry name" value="Sigma70_r2"/>
    <property type="match status" value="1"/>
</dbReference>
<dbReference type="InterPro" id="IPR007627">
    <property type="entry name" value="RNA_pol_sigma70_r2"/>
</dbReference>
<dbReference type="SUPFAM" id="SSF88946">
    <property type="entry name" value="Sigma2 domain of RNA polymerase sigma factors"/>
    <property type="match status" value="1"/>
</dbReference>
<dbReference type="SUPFAM" id="SSF88659">
    <property type="entry name" value="Sigma3 and sigma4 domains of RNA polymerase sigma factors"/>
    <property type="match status" value="1"/>
</dbReference>
<keyword evidence="5" id="KW-0175">Coiled coil</keyword>
<proteinExistence type="inferred from homology"/>
<keyword evidence="3" id="KW-0731">Sigma factor</keyword>
<name>A0A5C6LVT6_9BACT</name>
<evidence type="ECO:0000256" key="2">
    <source>
        <dbReference type="ARBA" id="ARBA00023015"/>
    </source>
</evidence>
<keyword evidence="4" id="KW-0804">Transcription</keyword>
<dbReference type="GO" id="GO:0003677">
    <property type="term" value="F:DNA binding"/>
    <property type="evidence" value="ECO:0007669"/>
    <property type="project" value="InterPro"/>
</dbReference>
<protein>
    <submittedName>
        <fullName evidence="9">RNA polymerase sigma-70 factor</fullName>
    </submittedName>
</protein>
<dbReference type="OrthoDB" id="9772248at2"/>
<keyword evidence="6" id="KW-0472">Membrane</keyword>
<dbReference type="InterPro" id="IPR014284">
    <property type="entry name" value="RNA_pol_sigma-70_dom"/>
</dbReference>